<organism evidence="3 4">
    <name type="scientific">Parasedimentitalea psychrophila</name>
    <dbReference type="NCBI Taxonomy" id="2997337"/>
    <lineage>
        <taxon>Bacteria</taxon>
        <taxon>Pseudomonadati</taxon>
        <taxon>Pseudomonadota</taxon>
        <taxon>Alphaproteobacteria</taxon>
        <taxon>Rhodobacterales</taxon>
        <taxon>Paracoccaceae</taxon>
        <taxon>Parasedimentitalea</taxon>
    </lineage>
</organism>
<dbReference type="InterPro" id="IPR014710">
    <property type="entry name" value="RmlC-like_jellyroll"/>
</dbReference>
<evidence type="ECO:0000313" key="4">
    <source>
        <dbReference type="Proteomes" id="UP001238334"/>
    </source>
</evidence>
<dbReference type="SUPFAM" id="SSF46785">
    <property type="entry name" value="Winged helix' DNA-binding domain"/>
    <property type="match status" value="1"/>
</dbReference>
<name>A0A9Y2P4Z1_9RHOB</name>
<dbReference type="Proteomes" id="UP001238334">
    <property type="component" value="Chromosome"/>
</dbReference>
<gene>
    <name evidence="3" type="ORF">QPJ95_02525</name>
</gene>
<dbReference type="AlphaFoldDB" id="A0A9Y2P4Z1"/>
<dbReference type="KEGG" id="ppso:QPJ95_02525"/>
<dbReference type="PROSITE" id="PS51063">
    <property type="entry name" value="HTH_CRP_2"/>
    <property type="match status" value="1"/>
</dbReference>
<feature type="region of interest" description="Disordered" evidence="1">
    <location>
        <begin position="45"/>
        <end position="72"/>
    </location>
</feature>
<dbReference type="InterPro" id="IPR036390">
    <property type="entry name" value="WH_DNA-bd_sf"/>
</dbReference>
<reference evidence="3 4" key="1">
    <citation type="submission" date="2023-06" db="EMBL/GenBank/DDBJ databases">
        <title>Parasedimentitalea psychrophila sp. nov., a psychrophilic bacterium isolated from deep-sea sediment.</title>
        <authorList>
            <person name="Li A."/>
        </authorList>
    </citation>
    <scope>NUCLEOTIDE SEQUENCE [LARGE SCALE GENOMIC DNA]</scope>
    <source>
        <strain evidence="3 4">QS115</strain>
    </source>
</reference>
<evidence type="ECO:0000313" key="3">
    <source>
        <dbReference type="EMBL" id="WIY25829.1"/>
    </source>
</evidence>
<dbReference type="SMART" id="SM00419">
    <property type="entry name" value="HTH_CRP"/>
    <property type="match status" value="1"/>
</dbReference>
<dbReference type="Pfam" id="PF13545">
    <property type="entry name" value="HTH_Crp_2"/>
    <property type="match status" value="1"/>
</dbReference>
<protein>
    <submittedName>
        <fullName evidence="3">Crp/Fnr family transcriptional regulator</fullName>
    </submittedName>
</protein>
<accession>A0A9Y2P4Z1</accession>
<evidence type="ECO:0000256" key="1">
    <source>
        <dbReference type="SAM" id="MobiDB-lite"/>
    </source>
</evidence>
<dbReference type="InterPro" id="IPR012318">
    <property type="entry name" value="HTH_CRP"/>
</dbReference>
<dbReference type="GO" id="GO:0006355">
    <property type="term" value="P:regulation of DNA-templated transcription"/>
    <property type="evidence" value="ECO:0007669"/>
    <property type="project" value="InterPro"/>
</dbReference>
<proteinExistence type="predicted"/>
<dbReference type="RefSeq" id="WP_270918248.1">
    <property type="nucleotide sequence ID" value="NZ_CP127247.1"/>
</dbReference>
<feature type="domain" description="HTH crp-type" evidence="2">
    <location>
        <begin position="32"/>
        <end position="104"/>
    </location>
</feature>
<evidence type="ECO:0000259" key="2">
    <source>
        <dbReference type="PROSITE" id="PS51063"/>
    </source>
</evidence>
<dbReference type="Gene3D" id="2.60.120.10">
    <property type="entry name" value="Jelly Rolls"/>
    <property type="match status" value="1"/>
</dbReference>
<sequence>MKTAPNLAIRLLELLCARLRRSDERMMEFAFLKLPSRLARTMLRVSSSGEGAGARPTKRLSHSQSEISDMVGSSRENVNRCLHKWQRDGLLDLTKGWITLLNRDGLKRIAEAD</sequence>
<dbReference type="GO" id="GO:0003677">
    <property type="term" value="F:DNA binding"/>
    <property type="evidence" value="ECO:0007669"/>
    <property type="project" value="InterPro"/>
</dbReference>
<dbReference type="EMBL" id="CP127247">
    <property type="protein sequence ID" value="WIY25829.1"/>
    <property type="molecule type" value="Genomic_DNA"/>
</dbReference>
<keyword evidence="4" id="KW-1185">Reference proteome</keyword>